<sequence length="711" mass="79426">MALLTTELTAAEEEVRSSEKIETLIKTWADKAGNCSCSKTAFSQRHTERISEGFGFGIRSMQEHQVKRRYMFTTFLGRAVKIVVRERSHSQTRAQTLWNEFKCLKAAGTHANITQFHEFVLTPQQALLTMKYYPLTMETPTPAELYSGPDGYFSQLSSCIAWLHDKLVTHGDLKPGNIMVDIDFGFAALHEKQTFLTRSTWGTPEYLSPERYKGMLHDARLADIWSLGVTYFEIAVGRSPFEYFNETFADRENQHLYYQRTLEQWVGTWSIDKELEDLIHHMLEVSPLERPFGAALTRHPFFAPSHPPLSTPPTTASFSAHGINRELDQGPSIGHEVMVPGLCNTWPSLQERHKTQKEIGIRAAPDKETNLQVSSFDEDYLEEVGDKGTSHRKTSDHGASTTKARRHHFRGFSSKSIEDDVIEASSIERRERTLVLRNGPRQISSEQHEDNHSDSSLSSVALSAFHSNRSSQLGDRSLVPGSTSGIGPLRSSRGSSAPMSHRVMTASKRTQAVCDATLTTKFENITDDCSSPSFSISSEGMVYIHDNISRVKDEPSQSTYQVSRFSELKTRLGTILAKNEQHEGAAPPSPRQSPLKKLLSRGTKVDRRVAGARVGARSESEAGGLIRNLSLTFVNGTVNGTVNGHGPYQDVSLRYREHRKGDNRPASNPLLKLAGRTENSEAVVMQTAFDLLVTPVANADGQSWPFKRLED</sequence>
<dbReference type="Pfam" id="PF00069">
    <property type="entry name" value="Pkinase"/>
    <property type="match status" value="1"/>
</dbReference>
<dbReference type="OrthoDB" id="68483at2759"/>
<protein>
    <recommendedName>
        <fullName evidence="1">non-specific serine/threonine protein kinase</fullName>
        <ecNumber evidence="1">2.7.11.1</ecNumber>
    </recommendedName>
</protein>
<name>A0A316YR91_9BASI</name>
<keyword evidence="4 8" id="KW-0418">Kinase</keyword>
<dbReference type="STRING" id="215250.A0A316YR91"/>
<evidence type="ECO:0000259" key="7">
    <source>
        <dbReference type="PROSITE" id="PS50011"/>
    </source>
</evidence>
<dbReference type="InterPro" id="IPR011009">
    <property type="entry name" value="Kinase-like_dom_sf"/>
</dbReference>
<feature type="compositionally biased region" description="Basic and acidic residues" evidence="6">
    <location>
        <begin position="384"/>
        <end position="396"/>
    </location>
</feature>
<dbReference type="SMART" id="SM00220">
    <property type="entry name" value="S_TKc"/>
    <property type="match status" value="1"/>
</dbReference>
<evidence type="ECO:0000256" key="6">
    <source>
        <dbReference type="SAM" id="MobiDB-lite"/>
    </source>
</evidence>
<evidence type="ECO:0000256" key="4">
    <source>
        <dbReference type="ARBA" id="ARBA00022777"/>
    </source>
</evidence>
<dbReference type="PROSITE" id="PS50011">
    <property type="entry name" value="PROTEIN_KINASE_DOM"/>
    <property type="match status" value="1"/>
</dbReference>
<accession>A0A316YR91</accession>
<dbReference type="PANTHER" id="PTHR43671:SF13">
    <property type="entry name" value="SERINE_THREONINE-PROTEIN KINASE NEK2"/>
    <property type="match status" value="1"/>
</dbReference>
<feature type="compositionally biased region" description="Polar residues" evidence="6">
    <location>
        <begin position="470"/>
        <end position="485"/>
    </location>
</feature>
<dbReference type="SUPFAM" id="SSF56112">
    <property type="entry name" value="Protein kinase-like (PK-like)"/>
    <property type="match status" value="1"/>
</dbReference>
<feature type="region of interest" description="Disordered" evidence="6">
    <location>
        <begin position="383"/>
        <end position="411"/>
    </location>
</feature>
<dbReference type="RefSeq" id="XP_025379268.1">
    <property type="nucleotide sequence ID" value="XM_025519962.1"/>
</dbReference>
<evidence type="ECO:0000256" key="5">
    <source>
        <dbReference type="ARBA" id="ARBA00022840"/>
    </source>
</evidence>
<dbReference type="InterPro" id="IPR050660">
    <property type="entry name" value="NEK_Ser/Thr_kinase"/>
</dbReference>
<feature type="domain" description="Protein kinase" evidence="7">
    <location>
        <begin position="44"/>
        <end position="302"/>
    </location>
</feature>
<dbReference type="PROSITE" id="PS00108">
    <property type="entry name" value="PROTEIN_KINASE_ST"/>
    <property type="match status" value="1"/>
</dbReference>
<dbReference type="EC" id="2.7.11.1" evidence="1"/>
<dbReference type="InParanoid" id="A0A316YR91"/>
<feature type="region of interest" description="Disordered" evidence="6">
    <location>
        <begin position="470"/>
        <end position="501"/>
    </location>
</feature>
<evidence type="ECO:0000256" key="2">
    <source>
        <dbReference type="ARBA" id="ARBA00022679"/>
    </source>
</evidence>
<dbReference type="GO" id="GO:0004674">
    <property type="term" value="F:protein serine/threonine kinase activity"/>
    <property type="evidence" value="ECO:0007669"/>
    <property type="project" value="UniProtKB-EC"/>
</dbReference>
<dbReference type="Gene3D" id="1.10.510.10">
    <property type="entry name" value="Transferase(Phosphotransferase) domain 1"/>
    <property type="match status" value="1"/>
</dbReference>
<reference evidence="8" key="1">
    <citation type="journal article" date="2018" name="Mol. Biol. Evol.">
        <title>Broad Genomic Sampling Reveals a Smut Pathogenic Ancestry of the Fungal Clade Ustilaginomycotina.</title>
        <authorList>
            <person name="Kijpornyongpan T."/>
            <person name="Mondo S.J."/>
            <person name="Barry K."/>
            <person name="Sandor L."/>
            <person name="Lee J."/>
            <person name="Lipzen A."/>
            <person name="Pangilinan J."/>
            <person name="LaButti K."/>
            <person name="Hainaut M."/>
            <person name="Henrissat B."/>
            <person name="Grigoriev I.V."/>
            <person name="Spatafora J.W."/>
            <person name="Aime M.C."/>
        </authorList>
    </citation>
    <scope>NUCLEOTIDE SEQUENCE [LARGE SCALE GENOMIC DNA]</scope>
    <source>
        <strain evidence="8">MCA 4198</strain>
    </source>
</reference>
<keyword evidence="2" id="KW-0808">Transferase</keyword>
<dbReference type="PANTHER" id="PTHR43671">
    <property type="entry name" value="SERINE/THREONINE-PROTEIN KINASE NEK"/>
    <property type="match status" value="1"/>
</dbReference>
<proteinExistence type="predicted"/>
<evidence type="ECO:0000313" key="9">
    <source>
        <dbReference type="Proteomes" id="UP000245768"/>
    </source>
</evidence>
<evidence type="ECO:0000313" key="8">
    <source>
        <dbReference type="EMBL" id="PWN92070.1"/>
    </source>
</evidence>
<dbReference type="GeneID" id="37041878"/>
<dbReference type="GO" id="GO:0005524">
    <property type="term" value="F:ATP binding"/>
    <property type="evidence" value="ECO:0007669"/>
    <property type="project" value="UniProtKB-KW"/>
</dbReference>
<keyword evidence="9" id="KW-1185">Reference proteome</keyword>
<keyword evidence="3" id="KW-0547">Nucleotide-binding</keyword>
<dbReference type="InterPro" id="IPR008271">
    <property type="entry name" value="Ser/Thr_kinase_AS"/>
</dbReference>
<gene>
    <name evidence="8" type="ORF">FA10DRAFT_259329</name>
</gene>
<dbReference type="InterPro" id="IPR000719">
    <property type="entry name" value="Prot_kinase_dom"/>
</dbReference>
<dbReference type="Proteomes" id="UP000245768">
    <property type="component" value="Unassembled WGS sequence"/>
</dbReference>
<organism evidence="8 9">
    <name type="scientific">Acaromyces ingoldii</name>
    <dbReference type="NCBI Taxonomy" id="215250"/>
    <lineage>
        <taxon>Eukaryota</taxon>
        <taxon>Fungi</taxon>
        <taxon>Dikarya</taxon>
        <taxon>Basidiomycota</taxon>
        <taxon>Ustilaginomycotina</taxon>
        <taxon>Exobasidiomycetes</taxon>
        <taxon>Exobasidiales</taxon>
        <taxon>Cryptobasidiaceae</taxon>
        <taxon>Acaromyces</taxon>
    </lineage>
</organism>
<evidence type="ECO:0000256" key="3">
    <source>
        <dbReference type="ARBA" id="ARBA00022741"/>
    </source>
</evidence>
<keyword evidence="5" id="KW-0067">ATP-binding</keyword>
<dbReference type="AlphaFoldDB" id="A0A316YR91"/>
<feature type="region of interest" description="Disordered" evidence="6">
    <location>
        <begin position="438"/>
        <end position="458"/>
    </location>
</feature>
<evidence type="ECO:0000256" key="1">
    <source>
        <dbReference type="ARBA" id="ARBA00012513"/>
    </source>
</evidence>
<feature type="region of interest" description="Disordered" evidence="6">
    <location>
        <begin position="578"/>
        <end position="604"/>
    </location>
</feature>
<dbReference type="EMBL" id="KZ819635">
    <property type="protein sequence ID" value="PWN92070.1"/>
    <property type="molecule type" value="Genomic_DNA"/>
</dbReference>